<dbReference type="RefSeq" id="WP_013330431.1">
    <property type="nucleotide sequence ID" value="NC_014507.1"/>
</dbReference>
<dbReference type="Pfam" id="PF01243">
    <property type="entry name" value="PNPOx_N"/>
    <property type="match status" value="1"/>
</dbReference>
<keyword evidence="3" id="KW-1185">Reference proteome</keyword>
<protein>
    <submittedName>
        <fullName evidence="2">Pyridoxamine 5'-phosphate oxidase-related FMN-binding protein</fullName>
    </submittedName>
</protein>
<feature type="domain" description="Pyridoxamine 5'-phosphate oxidase N-terminal" evidence="1">
    <location>
        <begin position="9"/>
        <end position="124"/>
    </location>
</feature>
<accession>E1RF14</accession>
<evidence type="ECO:0000313" key="3">
    <source>
        <dbReference type="Proteomes" id="UP000006565"/>
    </source>
</evidence>
<dbReference type="STRING" id="679926.Mpet_2514"/>
<dbReference type="InterPro" id="IPR012349">
    <property type="entry name" value="Split_barrel_FMN-bd"/>
</dbReference>
<organism evidence="2 3">
    <name type="scientific">Methanolacinia petrolearia (strain DSM 11571 / OCM 486 / SEBR 4847)</name>
    <name type="common">Methanoplanus petrolearius</name>
    <dbReference type="NCBI Taxonomy" id="679926"/>
    <lineage>
        <taxon>Archaea</taxon>
        <taxon>Methanobacteriati</taxon>
        <taxon>Methanobacteriota</taxon>
        <taxon>Stenosarchaea group</taxon>
        <taxon>Methanomicrobia</taxon>
        <taxon>Methanomicrobiales</taxon>
        <taxon>Methanomicrobiaceae</taxon>
        <taxon>Methanolacinia</taxon>
    </lineage>
</organism>
<dbReference type="Gene3D" id="2.30.110.10">
    <property type="entry name" value="Electron Transport, Fmn-binding Protein, Chain A"/>
    <property type="match status" value="1"/>
</dbReference>
<evidence type="ECO:0000313" key="2">
    <source>
        <dbReference type="EMBL" id="ADN37258.1"/>
    </source>
</evidence>
<dbReference type="AlphaFoldDB" id="E1RF14"/>
<dbReference type="SUPFAM" id="SSF50475">
    <property type="entry name" value="FMN-binding split barrel"/>
    <property type="match status" value="1"/>
</dbReference>
<dbReference type="KEGG" id="mpi:Mpet_2514"/>
<dbReference type="EMBL" id="CP002117">
    <property type="protein sequence ID" value="ADN37258.1"/>
    <property type="molecule type" value="Genomic_DNA"/>
</dbReference>
<dbReference type="PANTHER" id="PTHR34818">
    <property type="entry name" value="PROTEIN BLI-3"/>
    <property type="match status" value="1"/>
</dbReference>
<dbReference type="OrthoDB" id="129364at2157"/>
<gene>
    <name evidence="2" type="ordered locus">Mpet_2514</name>
</gene>
<reference evidence="2 3" key="1">
    <citation type="journal article" date="2010" name="Stand. Genomic Sci.">
        <title>Complete genome sequence of Methanoplanus petrolearius type strain (SEBR 4847).</title>
        <authorList>
            <person name="Brambilla E."/>
            <person name="Djao O.D."/>
            <person name="Daligault H."/>
            <person name="Lapidus A."/>
            <person name="Lucas S."/>
            <person name="Hammon N."/>
            <person name="Nolan M."/>
            <person name="Tice H."/>
            <person name="Cheng J.F."/>
            <person name="Han C."/>
            <person name="Tapia R."/>
            <person name="Goodwin L."/>
            <person name="Pitluck S."/>
            <person name="Liolios K."/>
            <person name="Ivanova N."/>
            <person name="Mavromatis K."/>
            <person name="Mikhailova N."/>
            <person name="Pati A."/>
            <person name="Chen A."/>
            <person name="Palaniappan K."/>
            <person name="Land M."/>
            <person name="Hauser L."/>
            <person name="Chang Y.J."/>
            <person name="Jeffries C.D."/>
            <person name="Rohde M."/>
            <person name="Spring S."/>
            <person name="Sikorski J."/>
            <person name="Goker M."/>
            <person name="Woyke T."/>
            <person name="Bristow J."/>
            <person name="Eisen J.A."/>
            <person name="Markowitz V."/>
            <person name="Hugenholtz P."/>
            <person name="Kyrpides N.C."/>
            <person name="Klenk H.P."/>
        </authorList>
    </citation>
    <scope>NUCLEOTIDE SEQUENCE [LARGE SCALE GENOMIC DNA]</scope>
    <source>
        <strain evidence="3">DSM 11571 / OCM 486 / SEBR 4847</strain>
    </source>
</reference>
<dbReference type="PANTHER" id="PTHR34818:SF1">
    <property type="entry name" value="PROTEIN BLI-3"/>
    <property type="match status" value="1"/>
</dbReference>
<name>E1RF14_METP4</name>
<sequence length="138" mass="15991">MDIDTCIKFATENPIAWVATDDDGQPRVRPLGMWFADKTGFYFQVWTIKDIYKQIVKNPNIELGFIGEDNGRVLRVAGKAEWIEDIDLKKKSLEDRPFLADLGLKPDSPELVLFRIAKGEAYFWTMETNLDPKKKIYF</sequence>
<dbReference type="GeneID" id="9745007"/>
<dbReference type="Proteomes" id="UP000006565">
    <property type="component" value="Chromosome"/>
</dbReference>
<dbReference type="InterPro" id="IPR011576">
    <property type="entry name" value="Pyridox_Oxase_N"/>
</dbReference>
<dbReference type="eggNOG" id="arCOG00528">
    <property type="taxonomic scope" value="Archaea"/>
</dbReference>
<dbReference type="HOGENOM" id="CLU_137964_2_1_2"/>
<evidence type="ECO:0000259" key="1">
    <source>
        <dbReference type="Pfam" id="PF01243"/>
    </source>
</evidence>
<proteinExistence type="predicted"/>
<dbReference type="InterPro" id="IPR052917">
    <property type="entry name" value="Stress-Dev_Protein"/>
</dbReference>